<dbReference type="InterPro" id="IPR036663">
    <property type="entry name" value="Fumarylacetoacetase_C_sf"/>
</dbReference>
<dbReference type="PANTHER" id="PTHR11820:SF112">
    <property type="entry name" value="FUMARYLACETOACETATE HYDROLASE FAMILY PROTEIN (AFU_ORTHOLOGUE AFUA_1G02370)-RELATED"/>
    <property type="match status" value="1"/>
</dbReference>
<gene>
    <name evidence="4" type="ORF">VTL71DRAFT_15777</name>
</gene>
<dbReference type="InterPro" id="IPR011234">
    <property type="entry name" value="Fumarylacetoacetase-like_C"/>
</dbReference>
<dbReference type="SUPFAM" id="SSF56529">
    <property type="entry name" value="FAH"/>
    <property type="match status" value="1"/>
</dbReference>
<evidence type="ECO:0000256" key="1">
    <source>
        <dbReference type="ARBA" id="ARBA00010211"/>
    </source>
</evidence>
<dbReference type="Proteomes" id="UP001595075">
    <property type="component" value="Unassembled WGS sequence"/>
</dbReference>
<evidence type="ECO:0000313" key="5">
    <source>
        <dbReference type="Proteomes" id="UP001595075"/>
    </source>
</evidence>
<accession>A0ABR4CEP7</accession>
<keyword evidence="5" id="KW-1185">Reference proteome</keyword>
<keyword evidence="2" id="KW-0479">Metal-binding</keyword>
<dbReference type="PANTHER" id="PTHR11820">
    <property type="entry name" value="ACYLPYRUVASE"/>
    <property type="match status" value="1"/>
</dbReference>
<comment type="caution">
    <text evidence="4">The sequence shown here is derived from an EMBL/GenBank/DDBJ whole genome shotgun (WGS) entry which is preliminary data.</text>
</comment>
<sequence length="286" mass="30619">MASTTSSADRLVRFVCNDDGKTYYGRTDSSLKQAELLSEGSPFSSTNKSTGISRPISKLLSPLARDDCRGIVCIGLNYIDHADEAKMAIPTTPVVFAKPITALSGPTDDLRIPRISWEKGGLDYEGELVIVIGREASRVSEEKALDFVYGFTAGNDFSNRPWQLEKSLGGGQWCFSKSFDTSAPIGPAIVSKEALGGDASNLTIKTTLNGETMQDSSTNRMIFSAAKLVSFLSQGMTLLPGTLIFTGTPAGVGMGKSPQVAIKERDVLEVAIEGIGSLRNEVVYEN</sequence>
<evidence type="ECO:0000313" key="4">
    <source>
        <dbReference type="EMBL" id="KAL2067681.1"/>
    </source>
</evidence>
<name>A0ABR4CEP7_9HELO</name>
<dbReference type="Pfam" id="PF01557">
    <property type="entry name" value="FAA_hydrolase"/>
    <property type="match status" value="1"/>
</dbReference>
<reference evidence="4 5" key="1">
    <citation type="journal article" date="2024" name="Commun. Biol.">
        <title>Comparative genomic analysis of thermophilic fungi reveals convergent evolutionary adaptations and gene losses.</title>
        <authorList>
            <person name="Steindorff A.S."/>
            <person name="Aguilar-Pontes M.V."/>
            <person name="Robinson A.J."/>
            <person name="Andreopoulos B."/>
            <person name="LaButti K."/>
            <person name="Kuo A."/>
            <person name="Mondo S."/>
            <person name="Riley R."/>
            <person name="Otillar R."/>
            <person name="Haridas S."/>
            <person name="Lipzen A."/>
            <person name="Grimwood J."/>
            <person name="Schmutz J."/>
            <person name="Clum A."/>
            <person name="Reid I.D."/>
            <person name="Moisan M.C."/>
            <person name="Butler G."/>
            <person name="Nguyen T.T.M."/>
            <person name="Dewar K."/>
            <person name="Conant G."/>
            <person name="Drula E."/>
            <person name="Henrissat B."/>
            <person name="Hansel C."/>
            <person name="Singer S."/>
            <person name="Hutchinson M.I."/>
            <person name="de Vries R.P."/>
            <person name="Natvig D.O."/>
            <person name="Powell A.J."/>
            <person name="Tsang A."/>
            <person name="Grigoriev I.V."/>
        </authorList>
    </citation>
    <scope>NUCLEOTIDE SEQUENCE [LARGE SCALE GENOMIC DNA]</scope>
    <source>
        <strain evidence="4 5">CBS 494.80</strain>
    </source>
</reference>
<dbReference type="Gene3D" id="3.90.850.10">
    <property type="entry name" value="Fumarylacetoacetase-like, C-terminal domain"/>
    <property type="match status" value="1"/>
</dbReference>
<evidence type="ECO:0000256" key="2">
    <source>
        <dbReference type="ARBA" id="ARBA00022723"/>
    </source>
</evidence>
<proteinExistence type="inferred from homology"/>
<feature type="domain" description="Fumarylacetoacetase-like C-terminal" evidence="3">
    <location>
        <begin position="71"/>
        <end position="283"/>
    </location>
</feature>
<evidence type="ECO:0000259" key="3">
    <source>
        <dbReference type="Pfam" id="PF01557"/>
    </source>
</evidence>
<protein>
    <recommendedName>
        <fullName evidence="3">Fumarylacetoacetase-like C-terminal domain-containing protein</fullName>
    </recommendedName>
</protein>
<comment type="similarity">
    <text evidence="1">Belongs to the FAH family.</text>
</comment>
<dbReference type="EMBL" id="JAZHXI010000009">
    <property type="protein sequence ID" value="KAL2067681.1"/>
    <property type="molecule type" value="Genomic_DNA"/>
</dbReference>
<organism evidence="4 5">
    <name type="scientific">Oculimacula yallundae</name>
    <dbReference type="NCBI Taxonomy" id="86028"/>
    <lineage>
        <taxon>Eukaryota</taxon>
        <taxon>Fungi</taxon>
        <taxon>Dikarya</taxon>
        <taxon>Ascomycota</taxon>
        <taxon>Pezizomycotina</taxon>
        <taxon>Leotiomycetes</taxon>
        <taxon>Helotiales</taxon>
        <taxon>Ploettnerulaceae</taxon>
        <taxon>Oculimacula</taxon>
    </lineage>
</organism>